<comment type="caution">
    <text evidence="2">The sequence shown here is derived from an EMBL/GenBank/DDBJ whole genome shotgun (WGS) entry which is preliminary data.</text>
</comment>
<dbReference type="Gene3D" id="3.90.25.10">
    <property type="entry name" value="UDP-galactose 4-epimerase, domain 1"/>
    <property type="match status" value="1"/>
</dbReference>
<proteinExistence type="predicted"/>
<dbReference type="PANTHER" id="PTHR43162">
    <property type="match status" value="1"/>
</dbReference>
<organism evidence="2 3">
    <name type="scientific">Microbacterium yannicii</name>
    <dbReference type="NCBI Taxonomy" id="671622"/>
    <lineage>
        <taxon>Bacteria</taxon>
        <taxon>Bacillati</taxon>
        <taxon>Actinomycetota</taxon>
        <taxon>Actinomycetes</taxon>
        <taxon>Micrococcales</taxon>
        <taxon>Microbacteriaceae</taxon>
        <taxon>Microbacterium</taxon>
    </lineage>
</organism>
<dbReference type="InterPro" id="IPR036291">
    <property type="entry name" value="NAD(P)-bd_dom_sf"/>
</dbReference>
<dbReference type="EMBL" id="BAABKZ010000001">
    <property type="protein sequence ID" value="GAA5084207.1"/>
    <property type="molecule type" value="Genomic_DNA"/>
</dbReference>
<evidence type="ECO:0000313" key="3">
    <source>
        <dbReference type="Proteomes" id="UP001501407"/>
    </source>
</evidence>
<dbReference type="PANTHER" id="PTHR43162:SF1">
    <property type="entry name" value="PRESTALK A DIFFERENTIATION PROTEIN A"/>
    <property type="match status" value="1"/>
</dbReference>
<reference evidence="3" key="1">
    <citation type="journal article" date="2019" name="Int. J. Syst. Evol. Microbiol.">
        <title>The Global Catalogue of Microorganisms (GCM) 10K type strain sequencing project: providing services to taxonomists for standard genome sequencing and annotation.</title>
        <authorList>
            <consortium name="The Broad Institute Genomics Platform"/>
            <consortium name="The Broad Institute Genome Sequencing Center for Infectious Disease"/>
            <person name="Wu L."/>
            <person name="Ma J."/>
        </authorList>
    </citation>
    <scope>NUCLEOTIDE SEQUENCE [LARGE SCALE GENOMIC DNA]</scope>
    <source>
        <strain evidence="3">JCM 18959</strain>
    </source>
</reference>
<evidence type="ECO:0000256" key="1">
    <source>
        <dbReference type="SAM" id="MobiDB-lite"/>
    </source>
</evidence>
<evidence type="ECO:0000313" key="2">
    <source>
        <dbReference type="EMBL" id="GAA5084207.1"/>
    </source>
</evidence>
<gene>
    <name evidence="2" type="ORF">GCM10025760_01800</name>
</gene>
<accession>A0ABP9LT25</accession>
<dbReference type="InterPro" id="IPR051604">
    <property type="entry name" value="Ergot_Alk_Oxidoreductase"/>
</dbReference>
<feature type="compositionally biased region" description="Basic and acidic residues" evidence="1">
    <location>
        <begin position="257"/>
        <end position="269"/>
    </location>
</feature>
<dbReference type="SUPFAM" id="SSF51735">
    <property type="entry name" value="NAD(P)-binding Rossmann-fold domains"/>
    <property type="match status" value="1"/>
</dbReference>
<protein>
    <submittedName>
        <fullName evidence="2">NAD(P)H-binding protein</fullName>
    </submittedName>
</protein>
<sequence length="283" mass="30058">MTIVTRNAHMASEWTGAGAEIAVADAGDVTSLRTALRQGQRALLLCPPADPAGDTDVEEHRAIDVILSALEGSELEKVVAVSTYGAQPGRRIGDLGTLWRLEQGLAQQSVPAAINRGAYYMTNWDGYVDAARDSGVLPSMLPADLVLPMVAPSDLGEAAAERLLSSTDDVGVRFIEGPRRYTAEDVADAFAAALGRSVTVQQTPVELLDSAFAEMGFSPAAAASYANMTRLTIANLDLPAEPWRGSVTLQSHIDDRVSTAHARHPDERGAVAGRPAMRSRDPR</sequence>
<feature type="region of interest" description="Disordered" evidence="1">
    <location>
        <begin position="257"/>
        <end position="283"/>
    </location>
</feature>
<name>A0ABP9LT25_9MICO</name>
<dbReference type="Gene3D" id="3.40.50.720">
    <property type="entry name" value="NAD(P)-binding Rossmann-like Domain"/>
    <property type="match status" value="1"/>
</dbReference>
<dbReference type="Proteomes" id="UP001501407">
    <property type="component" value="Unassembled WGS sequence"/>
</dbReference>
<keyword evidence="3" id="KW-1185">Reference proteome</keyword>